<name>A0A397TUW5_9GLOM</name>
<evidence type="ECO:0000313" key="3">
    <source>
        <dbReference type="Proteomes" id="UP000266673"/>
    </source>
</evidence>
<comment type="caution">
    <text evidence="2">The sequence shown here is derived from an EMBL/GenBank/DDBJ whole genome shotgun (WGS) entry which is preliminary data.</text>
</comment>
<dbReference type="EMBL" id="QKWP01002882">
    <property type="protein sequence ID" value="RIB01922.1"/>
    <property type="molecule type" value="Genomic_DNA"/>
</dbReference>
<keyword evidence="1" id="KW-0472">Membrane</keyword>
<dbReference type="OrthoDB" id="2358207at2759"/>
<reference evidence="2 3" key="1">
    <citation type="submission" date="2018-06" db="EMBL/GenBank/DDBJ databases">
        <title>Comparative genomics reveals the genomic features of Rhizophagus irregularis, R. cerebriforme, R. diaphanum and Gigaspora rosea, and their symbiotic lifestyle signature.</title>
        <authorList>
            <person name="Morin E."/>
            <person name="San Clemente H."/>
            <person name="Chen E.C.H."/>
            <person name="De La Providencia I."/>
            <person name="Hainaut M."/>
            <person name="Kuo A."/>
            <person name="Kohler A."/>
            <person name="Murat C."/>
            <person name="Tang N."/>
            <person name="Roy S."/>
            <person name="Loubradou J."/>
            <person name="Henrissat B."/>
            <person name="Grigoriev I.V."/>
            <person name="Corradi N."/>
            <person name="Roux C."/>
            <person name="Martin F.M."/>
        </authorList>
    </citation>
    <scope>NUCLEOTIDE SEQUENCE [LARGE SCALE GENOMIC DNA]</scope>
    <source>
        <strain evidence="2 3">DAOM 194757</strain>
    </source>
</reference>
<protein>
    <submittedName>
        <fullName evidence="2">Uncharacterized protein</fullName>
    </submittedName>
</protein>
<sequence>MHRYSLIFIIFIILIILFVTITSYANDIKGGDPETIKAKLNSPFENFSSKSQTLDLHAPWSQSDIFCINVTTPPPKTVLYPYYNTYIRWKKVKGCNTNIPLTNFQITLYNDPKVSGSFERPRVKYDWSKKIASDITEDYYLWSVPLFYRDIIKDFTIFYIRIETETVVNSGMYTAFGMTGPLTILQHPDKENKTLFAKVNETDSKIVMTPTVIGEQVKSSGKRINLESIYSEMIINLTLSLSFTMIIFILFM</sequence>
<dbReference type="Proteomes" id="UP000266673">
    <property type="component" value="Unassembled WGS sequence"/>
</dbReference>
<keyword evidence="1" id="KW-1133">Transmembrane helix</keyword>
<keyword evidence="3" id="KW-1185">Reference proteome</keyword>
<keyword evidence="1" id="KW-0812">Transmembrane</keyword>
<proteinExistence type="predicted"/>
<feature type="transmembrane region" description="Helical" evidence="1">
    <location>
        <begin position="233"/>
        <end position="251"/>
    </location>
</feature>
<organism evidence="2 3">
    <name type="scientific">Gigaspora rosea</name>
    <dbReference type="NCBI Taxonomy" id="44941"/>
    <lineage>
        <taxon>Eukaryota</taxon>
        <taxon>Fungi</taxon>
        <taxon>Fungi incertae sedis</taxon>
        <taxon>Mucoromycota</taxon>
        <taxon>Glomeromycotina</taxon>
        <taxon>Glomeromycetes</taxon>
        <taxon>Diversisporales</taxon>
        <taxon>Gigasporaceae</taxon>
        <taxon>Gigaspora</taxon>
    </lineage>
</organism>
<feature type="transmembrane region" description="Helical" evidence="1">
    <location>
        <begin position="6"/>
        <end position="25"/>
    </location>
</feature>
<evidence type="ECO:0000313" key="2">
    <source>
        <dbReference type="EMBL" id="RIB01922.1"/>
    </source>
</evidence>
<dbReference type="AlphaFoldDB" id="A0A397TUW5"/>
<accession>A0A397TUW5</accession>
<gene>
    <name evidence="2" type="ORF">C2G38_2126445</name>
</gene>
<evidence type="ECO:0000256" key="1">
    <source>
        <dbReference type="SAM" id="Phobius"/>
    </source>
</evidence>